<evidence type="ECO:0000313" key="5">
    <source>
        <dbReference type="Ensembl" id="ENSPKIP00000024799.1"/>
    </source>
</evidence>
<dbReference type="GeneTree" id="ENSGT00390000003706"/>
<organism evidence="5 6">
    <name type="scientific">Paramormyrops kingsleyae</name>
    <dbReference type="NCBI Taxonomy" id="1676925"/>
    <lineage>
        <taxon>Eukaryota</taxon>
        <taxon>Metazoa</taxon>
        <taxon>Chordata</taxon>
        <taxon>Craniata</taxon>
        <taxon>Vertebrata</taxon>
        <taxon>Euteleostomi</taxon>
        <taxon>Actinopterygii</taxon>
        <taxon>Neopterygii</taxon>
        <taxon>Teleostei</taxon>
        <taxon>Osteoglossocephala</taxon>
        <taxon>Osteoglossomorpha</taxon>
        <taxon>Osteoglossiformes</taxon>
        <taxon>Mormyridae</taxon>
        <taxon>Paramormyrops</taxon>
    </lineage>
</organism>
<feature type="signal peptide" evidence="4">
    <location>
        <begin position="1"/>
        <end position="25"/>
    </location>
</feature>
<reference evidence="5" key="1">
    <citation type="submission" date="2025-08" db="UniProtKB">
        <authorList>
            <consortium name="Ensembl"/>
        </authorList>
    </citation>
    <scope>IDENTIFICATION</scope>
</reference>
<name>A0A3B3S237_9TELE</name>
<dbReference type="GO" id="GO:0005739">
    <property type="term" value="C:mitochondrion"/>
    <property type="evidence" value="ECO:0007669"/>
    <property type="project" value="UniProtKB-SubCell"/>
</dbReference>
<feature type="chain" id="PRO_5017206350" evidence="4">
    <location>
        <begin position="26"/>
        <end position="290"/>
    </location>
</feature>
<comment type="subcellular location">
    <subcellularLocation>
        <location evidence="1">Mitochondrion</location>
    </subcellularLocation>
</comment>
<keyword evidence="6" id="KW-1185">Reference proteome</keyword>
<protein>
    <submittedName>
        <fullName evidence="5">Glutamine amidotransferase class 1 domain containing 3</fullName>
    </submittedName>
</protein>
<dbReference type="Proteomes" id="UP000261540">
    <property type="component" value="Unplaced"/>
</dbReference>
<accession>A0A3B3S237</accession>
<dbReference type="InterPro" id="IPR029062">
    <property type="entry name" value="Class_I_gatase-like"/>
</dbReference>
<dbReference type="Gene3D" id="3.40.50.880">
    <property type="match status" value="1"/>
</dbReference>
<evidence type="ECO:0000256" key="1">
    <source>
        <dbReference type="ARBA" id="ARBA00004173"/>
    </source>
</evidence>
<dbReference type="CDD" id="cd03133">
    <property type="entry name" value="GATase1_ES1"/>
    <property type="match status" value="1"/>
</dbReference>
<reference evidence="5" key="2">
    <citation type="submission" date="2025-09" db="UniProtKB">
        <authorList>
            <consortium name="Ensembl"/>
        </authorList>
    </citation>
    <scope>IDENTIFICATION</scope>
</reference>
<keyword evidence="2" id="KW-0809">Transit peptide</keyword>
<evidence type="ECO:0000313" key="6">
    <source>
        <dbReference type="Proteomes" id="UP000261540"/>
    </source>
</evidence>
<dbReference type="Ensembl" id="ENSPKIT00000005518.1">
    <property type="protein sequence ID" value="ENSPKIP00000024799.1"/>
    <property type="gene ID" value="ENSPKIG00000007897.1"/>
</dbReference>
<evidence type="ECO:0000256" key="4">
    <source>
        <dbReference type="SAM" id="SignalP"/>
    </source>
</evidence>
<proteinExistence type="predicted"/>
<evidence type="ECO:0000256" key="2">
    <source>
        <dbReference type="ARBA" id="ARBA00022946"/>
    </source>
</evidence>
<dbReference type="PANTHER" id="PTHR10224">
    <property type="entry name" value="ES1 PROTEIN HOMOLOG, MITOCHONDRIAL"/>
    <property type="match status" value="1"/>
</dbReference>
<keyword evidence="4" id="KW-0732">Signal</keyword>
<sequence>MTFIFCVLFYMVNWYSNVMLWGCSSEIPGNPSETVCLSRLQVLSGCGVYDGTEIHEASAILVHLSRGGAQVRMFAPDVAQMHVIDHGKGQPAEGESRNVLSESARIARGSISDLGHLDVSNHDAVIFPGGFGAAKNLSTFAVDGKDCEVNKDVERVLMDFHKAGKPIGLCCISPVLAARVLGKVEVTVGHEEEEGGKWPYAGTVQAIRALGAKHCVKDVTETHVDQKNKVVTAPAFMCDTQLHLIFDGIGAMKANVWHLGRNSPAPAGSPFSLERTLVTVRDSFHLFSNM</sequence>
<evidence type="ECO:0000256" key="3">
    <source>
        <dbReference type="ARBA" id="ARBA00023128"/>
    </source>
</evidence>
<dbReference type="NCBIfam" id="NF008747">
    <property type="entry name" value="PRK11780.1"/>
    <property type="match status" value="1"/>
</dbReference>
<dbReference type="SUPFAM" id="SSF52317">
    <property type="entry name" value="Class I glutamine amidotransferase-like"/>
    <property type="match status" value="1"/>
</dbReference>
<dbReference type="STRING" id="1676925.ENSPKIP00000024799"/>
<keyword evidence="3" id="KW-0496">Mitochondrion</keyword>
<dbReference type="FunFam" id="3.40.50.880:FF:000035">
    <property type="entry name" value="ES1 protein homolog, mitochondrial isoform X1"/>
    <property type="match status" value="1"/>
</dbReference>
<dbReference type="PANTHER" id="PTHR10224:SF16">
    <property type="entry name" value="GLUTAMINE AMIDOTRANSFERASE-LIKE CLASS 1 DOMAIN-CONTAINING PROTEIN 3, MITOCHONDRIAL"/>
    <property type="match status" value="1"/>
</dbReference>
<dbReference type="AlphaFoldDB" id="A0A3B3S237"/>